<comment type="caution">
    <text evidence="1">The sequence shown here is derived from an EMBL/GenBank/DDBJ whole genome shotgun (WGS) entry which is preliminary data.</text>
</comment>
<accession>A0A7C5WSX0</accession>
<proteinExistence type="predicted"/>
<evidence type="ECO:0000313" key="1">
    <source>
        <dbReference type="EMBL" id="HHO58195.1"/>
    </source>
</evidence>
<reference evidence="1" key="1">
    <citation type="journal article" date="2020" name="mSystems">
        <title>Genome- and Community-Level Interaction Insights into Carbon Utilization and Element Cycling Functions of Hydrothermarchaeota in Hydrothermal Sediment.</title>
        <authorList>
            <person name="Zhou Z."/>
            <person name="Liu Y."/>
            <person name="Xu W."/>
            <person name="Pan J."/>
            <person name="Luo Z.H."/>
            <person name="Li M."/>
        </authorList>
    </citation>
    <scope>NUCLEOTIDE SEQUENCE [LARGE SCALE GENOMIC DNA]</scope>
    <source>
        <strain evidence="1">HyVt-523</strain>
    </source>
</reference>
<name>A0A7C5WSX0_9DEIN</name>
<dbReference type="AlphaFoldDB" id="A0A7C5WSX0"/>
<dbReference type="InterPro" id="IPR029058">
    <property type="entry name" value="AB_hydrolase_fold"/>
</dbReference>
<dbReference type="SUPFAM" id="SSF53474">
    <property type="entry name" value="alpha/beta-Hydrolases"/>
    <property type="match status" value="1"/>
</dbReference>
<keyword evidence="1" id="KW-0378">Hydrolase</keyword>
<gene>
    <name evidence="1" type="ORF">ENJ85_03385</name>
</gene>
<dbReference type="EMBL" id="DRNZ01000212">
    <property type="protein sequence ID" value="HHO58195.1"/>
    <property type="molecule type" value="Genomic_DNA"/>
</dbReference>
<dbReference type="GO" id="GO:0016787">
    <property type="term" value="F:hydrolase activity"/>
    <property type="evidence" value="ECO:0007669"/>
    <property type="project" value="UniProtKB-KW"/>
</dbReference>
<dbReference type="Proteomes" id="UP000886105">
    <property type="component" value="Unassembled WGS sequence"/>
</dbReference>
<protein>
    <submittedName>
        <fullName evidence="1">Alpha/beta hydrolase</fullName>
    </submittedName>
</protein>
<feature type="non-terminal residue" evidence="1">
    <location>
        <position position="1"/>
    </location>
</feature>
<sequence length="40" mass="4708">WLAARIPGAAVEVWPDYGHYPHLVDPDRFVERLRTFWAEA</sequence>
<dbReference type="Gene3D" id="3.40.50.1820">
    <property type="entry name" value="alpha/beta hydrolase"/>
    <property type="match status" value="1"/>
</dbReference>
<organism evidence="1">
    <name type="scientific">Oceanithermus profundus</name>
    <dbReference type="NCBI Taxonomy" id="187137"/>
    <lineage>
        <taxon>Bacteria</taxon>
        <taxon>Thermotogati</taxon>
        <taxon>Deinococcota</taxon>
        <taxon>Deinococci</taxon>
        <taxon>Thermales</taxon>
        <taxon>Thermaceae</taxon>
        <taxon>Oceanithermus</taxon>
    </lineage>
</organism>